<feature type="region of interest" description="Disordered" evidence="1">
    <location>
        <begin position="1"/>
        <end position="44"/>
    </location>
</feature>
<feature type="compositionally biased region" description="Basic residues" evidence="1">
    <location>
        <begin position="8"/>
        <end position="22"/>
    </location>
</feature>
<dbReference type="EMBL" id="BQKI01000086">
    <property type="protein sequence ID" value="GJN35040.1"/>
    <property type="molecule type" value="Genomic_DNA"/>
</dbReference>
<reference evidence="2" key="1">
    <citation type="journal article" date="2018" name="DNA Res.">
        <title>Multiple hybrid de novo genome assembly of finger millet, an orphan allotetraploid crop.</title>
        <authorList>
            <person name="Hatakeyama M."/>
            <person name="Aluri S."/>
            <person name="Balachadran M.T."/>
            <person name="Sivarajan S.R."/>
            <person name="Patrignani A."/>
            <person name="Gruter S."/>
            <person name="Poveda L."/>
            <person name="Shimizu-Inatsugi R."/>
            <person name="Baeten J."/>
            <person name="Francoijs K.J."/>
            <person name="Nataraja K.N."/>
            <person name="Reddy Y.A.N."/>
            <person name="Phadnis S."/>
            <person name="Ravikumar R.L."/>
            <person name="Schlapbach R."/>
            <person name="Sreeman S.M."/>
            <person name="Shimizu K.K."/>
        </authorList>
    </citation>
    <scope>NUCLEOTIDE SEQUENCE</scope>
</reference>
<feature type="region of interest" description="Disordered" evidence="1">
    <location>
        <begin position="98"/>
        <end position="131"/>
    </location>
</feature>
<evidence type="ECO:0000256" key="1">
    <source>
        <dbReference type="SAM" id="MobiDB-lite"/>
    </source>
</evidence>
<dbReference type="AlphaFoldDB" id="A0AAV5FKW6"/>
<sequence length="131" mass="14834">MTVEKPRSYWKKPGNKVKRRRGVSASAGKDRTERSWRPDGPVIRGKFSTEKMLDARNSVGGRTIETGQSGVQTERSDLYGDGLDRRGSIDNVSVWRKKRRDRTVRSEDRTVRSSGEATEHKEEVSVGTQIL</sequence>
<protein>
    <submittedName>
        <fullName evidence="2">Uncharacterized protein</fullName>
    </submittedName>
</protein>
<organism evidence="2 3">
    <name type="scientific">Eleusine coracana subsp. coracana</name>
    <dbReference type="NCBI Taxonomy" id="191504"/>
    <lineage>
        <taxon>Eukaryota</taxon>
        <taxon>Viridiplantae</taxon>
        <taxon>Streptophyta</taxon>
        <taxon>Embryophyta</taxon>
        <taxon>Tracheophyta</taxon>
        <taxon>Spermatophyta</taxon>
        <taxon>Magnoliopsida</taxon>
        <taxon>Liliopsida</taxon>
        <taxon>Poales</taxon>
        <taxon>Poaceae</taxon>
        <taxon>PACMAD clade</taxon>
        <taxon>Chloridoideae</taxon>
        <taxon>Cynodonteae</taxon>
        <taxon>Eleusininae</taxon>
        <taxon>Eleusine</taxon>
    </lineage>
</organism>
<feature type="compositionally biased region" description="Basic and acidic residues" evidence="1">
    <location>
        <begin position="103"/>
        <end position="124"/>
    </location>
</feature>
<accession>A0AAV5FKW6</accession>
<feature type="region of interest" description="Disordered" evidence="1">
    <location>
        <begin position="58"/>
        <end position="79"/>
    </location>
</feature>
<evidence type="ECO:0000313" key="2">
    <source>
        <dbReference type="EMBL" id="GJN35040.1"/>
    </source>
</evidence>
<reference evidence="2" key="2">
    <citation type="submission" date="2021-12" db="EMBL/GenBank/DDBJ databases">
        <title>Resequencing data analysis of finger millet.</title>
        <authorList>
            <person name="Hatakeyama M."/>
            <person name="Aluri S."/>
            <person name="Balachadran M.T."/>
            <person name="Sivarajan S.R."/>
            <person name="Poveda L."/>
            <person name="Shimizu-Inatsugi R."/>
            <person name="Schlapbach R."/>
            <person name="Sreeman S.M."/>
            <person name="Shimizu K.K."/>
        </authorList>
    </citation>
    <scope>NUCLEOTIDE SEQUENCE</scope>
</reference>
<keyword evidence="3" id="KW-1185">Reference proteome</keyword>
<proteinExistence type="predicted"/>
<dbReference type="Proteomes" id="UP001054889">
    <property type="component" value="Unassembled WGS sequence"/>
</dbReference>
<gene>
    <name evidence="2" type="primary">gb23767</name>
    <name evidence="2" type="ORF">PR202_gb23767</name>
</gene>
<name>A0AAV5FKW6_ELECO</name>
<comment type="caution">
    <text evidence="2">The sequence shown here is derived from an EMBL/GenBank/DDBJ whole genome shotgun (WGS) entry which is preliminary data.</text>
</comment>
<evidence type="ECO:0000313" key="3">
    <source>
        <dbReference type="Proteomes" id="UP001054889"/>
    </source>
</evidence>
<feature type="compositionally biased region" description="Basic and acidic residues" evidence="1">
    <location>
        <begin position="28"/>
        <end position="37"/>
    </location>
</feature>